<dbReference type="PANTHER" id="PTHR30033">
    <property type="entry name" value="FLAGELLAR HOOK-ASSOCIATED PROTEIN 1"/>
    <property type="match status" value="1"/>
</dbReference>
<dbReference type="InterPro" id="IPR002371">
    <property type="entry name" value="FlgK"/>
</dbReference>
<dbReference type="GO" id="GO:0044780">
    <property type="term" value="P:bacterial-type flagellum assembly"/>
    <property type="evidence" value="ECO:0007669"/>
    <property type="project" value="InterPro"/>
</dbReference>
<keyword evidence="5" id="KW-0964">Secreted</keyword>
<evidence type="ECO:0000256" key="4">
    <source>
        <dbReference type="ARBA" id="ARBA00016244"/>
    </source>
</evidence>
<gene>
    <name evidence="10" type="ORF">SAMN06295933_0795</name>
</gene>
<dbReference type="InterPro" id="IPR053927">
    <property type="entry name" value="FlgK_helical"/>
</dbReference>
<feature type="domain" description="Flagellar hook-associated protein FlgK helical" evidence="9">
    <location>
        <begin position="93"/>
        <end position="248"/>
    </location>
</feature>
<keyword evidence="10" id="KW-0282">Flagellum</keyword>
<dbReference type="NCBIfam" id="TIGR02492">
    <property type="entry name" value="flgK_ends"/>
    <property type="match status" value="1"/>
</dbReference>
<dbReference type="InterPro" id="IPR001444">
    <property type="entry name" value="Flag_bb_rod_N"/>
</dbReference>
<evidence type="ECO:0000313" key="11">
    <source>
        <dbReference type="Proteomes" id="UP000192906"/>
    </source>
</evidence>
<dbReference type="SUPFAM" id="SSF64518">
    <property type="entry name" value="Phase 1 flagellin"/>
    <property type="match status" value="2"/>
</dbReference>
<reference evidence="11" key="1">
    <citation type="submission" date="2017-04" db="EMBL/GenBank/DDBJ databases">
        <authorList>
            <person name="Varghese N."/>
            <person name="Submissions S."/>
        </authorList>
    </citation>
    <scope>NUCLEOTIDE SEQUENCE [LARGE SCALE GENOMIC DNA]</scope>
    <source>
        <strain evidence="11">K3S</strain>
    </source>
</reference>
<sequence>MISNLFNIGSKAISNTQASIATTSNNIANAETTGYRRANAVYTSTGNINVGGNSIGTGAEITAIQSNWDKFIETQYLSSSADLASSKASSEYLSQMDSIFNQSAKDGLGVTQDAFLTAWAELSMYPDSSSEREALLGEAESLVYSINSTYSELQKMQSTVEDEINDQVAQANEYIDNIGLLNKQIAASPEDYDLVSNRDQIIRELDELIGVTVITPSDGQTKIYTESGMPLVEGSETHNLVYTSARSTESLMPSSAYDGELNFSGSSSEEMLLEFTSSGADGSAKFKVSFDGGNTWAKDENGNTLIYTAGDSNNSATIDGVEISFSGSTSDHTKGDRYTIVPKNGLYWQGNDSSLVNCTPLTDASGTGISHRSTSGSISGLLTFRDDELIPTMDSLNDLSSALIWEVNEVHSQGAGLSSHLSLEGTYSVEDQTATLSNSGLPYAANIESGEFSIYTYDADGALLSNAAISIDPSTDSLDDIVNSINSAFPGSITASVDSEGHLKLQSATDISFELSSDTSGFLAATGINTFFDGSSASDISINSYIQDNPSHINCGEVGTDGLVSSGSNDTAKTINELMSKTVTIGDHLSSQTSSLSEYLSQIVSSVGAAASTASTQVTCDTAAAQLYYDQQQSVSGVNVEEEVINLTKQQQQYQAACQIITVSRDMFDTILGMM</sequence>
<name>A0A1X7CER0_9BACT</name>
<accession>A0A1X7CER0</accession>
<evidence type="ECO:0000256" key="1">
    <source>
        <dbReference type="ARBA" id="ARBA00004365"/>
    </source>
</evidence>
<dbReference type="InterPro" id="IPR010930">
    <property type="entry name" value="Flg_bb/hook_C_dom"/>
</dbReference>
<dbReference type="OrthoDB" id="9802553at2"/>
<evidence type="ECO:0000313" key="10">
    <source>
        <dbReference type="EMBL" id="SME95333.1"/>
    </source>
</evidence>
<feature type="domain" description="Flagellar basal body rod protein N-terminal" evidence="7">
    <location>
        <begin position="7"/>
        <end position="36"/>
    </location>
</feature>
<dbReference type="STRING" id="1519643.SAMN06295933_0795"/>
<protein>
    <recommendedName>
        <fullName evidence="4">Flagellar hook-associated protein 1</fullName>
    </recommendedName>
</protein>
<dbReference type="Proteomes" id="UP000192906">
    <property type="component" value="Unassembled WGS sequence"/>
</dbReference>
<evidence type="ECO:0000259" key="7">
    <source>
        <dbReference type="Pfam" id="PF00460"/>
    </source>
</evidence>
<evidence type="ECO:0000259" key="8">
    <source>
        <dbReference type="Pfam" id="PF06429"/>
    </source>
</evidence>
<feature type="domain" description="Flagellar basal-body/hook protein C-terminal" evidence="8">
    <location>
        <begin position="635"/>
        <end position="673"/>
    </location>
</feature>
<comment type="similarity">
    <text evidence="3">Belongs to the flagella basal body rod proteins family.</text>
</comment>
<organism evidence="10 11">
    <name type="scientific">Desulfovibrio gilichinskyi</name>
    <dbReference type="NCBI Taxonomy" id="1519643"/>
    <lineage>
        <taxon>Bacteria</taxon>
        <taxon>Pseudomonadati</taxon>
        <taxon>Thermodesulfobacteriota</taxon>
        <taxon>Desulfovibrionia</taxon>
        <taxon>Desulfovibrionales</taxon>
        <taxon>Desulfovibrionaceae</taxon>
        <taxon>Desulfovibrio</taxon>
    </lineage>
</organism>
<evidence type="ECO:0000256" key="2">
    <source>
        <dbReference type="ARBA" id="ARBA00004613"/>
    </source>
</evidence>
<evidence type="ECO:0000256" key="3">
    <source>
        <dbReference type="ARBA" id="ARBA00009677"/>
    </source>
</evidence>
<dbReference type="GO" id="GO:0009424">
    <property type="term" value="C:bacterial-type flagellum hook"/>
    <property type="evidence" value="ECO:0007669"/>
    <property type="project" value="InterPro"/>
</dbReference>
<keyword evidence="10" id="KW-0966">Cell projection</keyword>
<evidence type="ECO:0000259" key="9">
    <source>
        <dbReference type="Pfam" id="PF22638"/>
    </source>
</evidence>
<dbReference type="RefSeq" id="WP_085098583.1">
    <property type="nucleotide sequence ID" value="NZ_FWZU01000001.1"/>
</dbReference>
<dbReference type="PANTHER" id="PTHR30033:SF1">
    <property type="entry name" value="FLAGELLAR HOOK-ASSOCIATED PROTEIN 1"/>
    <property type="match status" value="1"/>
</dbReference>
<proteinExistence type="inferred from homology"/>
<dbReference type="PRINTS" id="PR01005">
    <property type="entry name" value="FLGHOOKAP1"/>
</dbReference>
<comment type="subcellular location">
    <subcellularLocation>
        <location evidence="1">Bacterial flagellum</location>
    </subcellularLocation>
    <subcellularLocation>
        <location evidence="2">Secreted</location>
    </subcellularLocation>
</comment>
<evidence type="ECO:0000256" key="5">
    <source>
        <dbReference type="ARBA" id="ARBA00022525"/>
    </source>
</evidence>
<dbReference type="Pfam" id="PF00460">
    <property type="entry name" value="Flg_bb_rod"/>
    <property type="match status" value="1"/>
</dbReference>
<feature type="domain" description="Flagellar hook-associated protein FlgK helical" evidence="9">
    <location>
        <begin position="365"/>
        <end position="419"/>
    </location>
</feature>
<keyword evidence="10" id="KW-0969">Cilium</keyword>
<keyword evidence="6" id="KW-0975">Bacterial flagellum</keyword>
<dbReference type="Pfam" id="PF22638">
    <property type="entry name" value="FlgK_D1"/>
    <property type="match status" value="2"/>
</dbReference>
<dbReference type="GO" id="GO:0005198">
    <property type="term" value="F:structural molecule activity"/>
    <property type="evidence" value="ECO:0007669"/>
    <property type="project" value="InterPro"/>
</dbReference>
<dbReference type="AlphaFoldDB" id="A0A1X7CER0"/>
<dbReference type="Pfam" id="PF06429">
    <property type="entry name" value="Flg_bbr_C"/>
    <property type="match status" value="1"/>
</dbReference>
<dbReference type="PROSITE" id="PS00588">
    <property type="entry name" value="FLAGELLA_BB_ROD"/>
    <property type="match status" value="1"/>
</dbReference>
<dbReference type="InterPro" id="IPR019776">
    <property type="entry name" value="Flagellar_basal_body_rod_CS"/>
</dbReference>
<keyword evidence="11" id="KW-1185">Reference proteome</keyword>
<dbReference type="EMBL" id="FWZU01000001">
    <property type="protein sequence ID" value="SME95333.1"/>
    <property type="molecule type" value="Genomic_DNA"/>
</dbReference>
<dbReference type="GO" id="GO:0005576">
    <property type="term" value="C:extracellular region"/>
    <property type="evidence" value="ECO:0007669"/>
    <property type="project" value="UniProtKB-SubCell"/>
</dbReference>
<evidence type="ECO:0000256" key="6">
    <source>
        <dbReference type="ARBA" id="ARBA00023143"/>
    </source>
</evidence>